<sequence>RIIPGACRCCRRLLDQNRANLDVSDSYRRTPLSWAAENGHEAVVKLLLDRMDPAYLEVDADWTLVSNSDARDVHEFELDTYTLCTTGSSPDAADMLGWTPLSWAAKEGHEGVVRTLLAKGATPDLADAMGRTPLFLAAEVIRTLLEYSVAELDAADMLDQTPLSRASKEGHVAAVRHLQDESAAVHPADV</sequence>
<dbReference type="PROSITE" id="PS50297">
    <property type="entry name" value="ANK_REP_REGION"/>
    <property type="match status" value="1"/>
</dbReference>
<dbReference type="PANTHER" id="PTHR24126:SF14">
    <property type="entry name" value="ANK_REP_REGION DOMAIN-CONTAINING PROTEIN"/>
    <property type="match status" value="1"/>
</dbReference>
<dbReference type="AlphaFoldDB" id="A0A2V5H513"/>
<dbReference type="InterPro" id="IPR002110">
    <property type="entry name" value="Ankyrin_rpt"/>
</dbReference>
<organism evidence="4 5">
    <name type="scientific">Aspergillus violaceofuscus (strain CBS 115571)</name>
    <dbReference type="NCBI Taxonomy" id="1450538"/>
    <lineage>
        <taxon>Eukaryota</taxon>
        <taxon>Fungi</taxon>
        <taxon>Dikarya</taxon>
        <taxon>Ascomycota</taxon>
        <taxon>Pezizomycotina</taxon>
        <taxon>Eurotiomycetes</taxon>
        <taxon>Eurotiomycetidae</taxon>
        <taxon>Eurotiales</taxon>
        <taxon>Aspergillaceae</taxon>
        <taxon>Aspergillus</taxon>
    </lineage>
</organism>
<dbReference type="Pfam" id="PF12796">
    <property type="entry name" value="Ank_2"/>
    <property type="match status" value="2"/>
</dbReference>
<feature type="non-terminal residue" evidence="4">
    <location>
        <position position="1"/>
    </location>
</feature>
<dbReference type="PROSITE" id="PS50088">
    <property type="entry name" value="ANK_REPEAT"/>
    <property type="match status" value="1"/>
</dbReference>
<name>A0A2V5H513_ASPV1</name>
<dbReference type="Gene3D" id="1.25.40.20">
    <property type="entry name" value="Ankyrin repeat-containing domain"/>
    <property type="match status" value="2"/>
</dbReference>
<dbReference type="SMART" id="SM00248">
    <property type="entry name" value="ANK"/>
    <property type="match status" value="4"/>
</dbReference>
<dbReference type="InterPro" id="IPR036770">
    <property type="entry name" value="Ankyrin_rpt-contain_sf"/>
</dbReference>
<evidence type="ECO:0000256" key="1">
    <source>
        <dbReference type="ARBA" id="ARBA00022737"/>
    </source>
</evidence>
<protein>
    <submittedName>
        <fullName evidence="4">Ankyrin</fullName>
    </submittedName>
</protein>
<dbReference type="STRING" id="1450538.A0A2V5H513"/>
<dbReference type="Proteomes" id="UP000249829">
    <property type="component" value="Unassembled WGS sequence"/>
</dbReference>
<feature type="repeat" description="ANK" evidence="3">
    <location>
        <begin position="96"/>
        <end position="128"/>
    </location>
</feature>
<dbReference type="SUPFAM" id="SSF48403">
    <property type="entry name" value="Ankyrin repeat"/>
    <property type="match status" value="1"/>
</dbReference>
<proteinExistence type="predicted"/>
<evidence type="ECO:0000313" key="5">
    <source>
        <dbReference type="Proteomes" id="UP000249829"/>
    </source>
</evidence>
<accession>A0A2V5H513</accession>
<gene>
    <name evidence="4" type="ORF">BO99DRAFT_464020</name>
</gene>
<evidence type="ECO:0000313" key="4">
    <source>
        <dbReference type="EMBL" id="PYI17092.1"/>
    </source>
</evidence>
<evidence type="ECO:0000256" key="3">
    <source>
        <dbReference type="PROSITE-ProRule" id="PRU00023"/>
    </source>
</evidence>
<dbReference type="PANTHER" id="PTHR24126">
    <property type="entry name" value="ANKYRIN REPEAT, PH AND SEC7 DOMAIN CONTAINING PROTEIN SECG-RELATED"/>
    <property type="match status" value="1"/>
</dbReference>
<dbReference type="EMBL" id="KZ825160">
    <property type="protein sequence ID" value="PYI17092.1"/>
    <property type="molecule type" value="Genomic_DNA"/>
</dbReference>
<reference evidence="4 5" key="1">
    <citation type="submission" date="2018-02" db="EMBL/GenBank/DDBJ databases">
        <title>The genomes of Aspergillus section Nigri reveals drivers in fungal speciation.</title>
        <authorList>
            <consortium name="DOE Joint Genome Institute"/>
            <person name="Vesth T.C."/>
            <person name="Nybo J."/>
            <person name="Theobald S."/>
            <person name="Brandl J."/>
            <person name="Frisvad J.C."/>
            <person name="Nielsen K.F."/>
            <person name="Lyhne E.K."/>
            <person name="Kogle M.E."/>
            <person name="Kuo A."/>
            <person name="Riley R."/>
            <person name="Clum A."/>
            <person name="Nolan M."/>
            <person name="Lipzen A."/>
            <person name="Salamov A."/>
            <person name="Henrissat B."/>
            <person name="Wiebenga A."/>
            <person name="De vries R.P."/>
            <person name="Grigoriev I.V."/>
            <person name="Mortensen U.H."/>
            <person name="Andersen M.R."/>
            <person name="Baker S.E."/>
        </authorList>
    </citation>
    <scope>NUCLEOTIDE SEQUENCE [LARGE SCALE GENOMIC DNA]</scope>
    <source>
        <strain evidence="4 5">CBS 115571</strain>
    </source>
</reference>
<keyword evidence="2 3" id="KW-0040">ANK repeat</keyword>
<keyword evidence="5" id="KW-1185">Reference proteome</keyword>
<keyword evidence="1" id="KW-0677">Repeat</keyword>
<evidence type="ECO:0000256" key="2">
    <source>
        <dbReference type="ARBA" id="ARBA00023043"/>
    </source>
</evidence>